<protein>
    <submittedName>
        <fullName evidence="3">Elongation factor G-binding protein</fullName>
    </submittedName>
</protein>
<dbReference type="Pfam" id="PF16571">
    <property type="entry name" value="FBP_C"/>
    <property type="match status" value="1"/>
</dbReference>
<dbReference type="CDD" id="cd16342">
    <property type="entry name" value="FusC_FusB"/>
    <property type="match status" value="1"/>
</dbReference>
<evidence type="ECO:0000259" key="2">
    <source>
        <dbReference type="Pfam" id="PF16571"/>
    </source>
</evidence>
<proteinExistence type="predicted"/>
<feature type="domain" description="Elongation factor G-binding protein N-terminal" evidence="1">
    <location>
        <begin position="4"/>
        <end position="84"/>
    </location>
</feature>
<dbReference type="InterPro" id="IPR010841">
    <property type="entry name" value="EF-G-binding_N"/>
</dbReference>
<dbReference type="Proteomes" id="UP000238081">
    <property type="component" value="Unassembled WGS sequence"/>
</dbReference>
<name>A0A2S7FBM9_CLOBU</name>
<organism evidence="3 4">
    <name type="scientific">Clostridium butyricum</name>
    <dbReference type="NCBI Taxonomy" id="1492"/>
    <lineage>
        <taxon>Bacteria</taxon>
        <taxon>Bacillati</taxon>
        <taxon>Bacillota</taxon>
        <taxon>Clostridia</taxon>
        <taxon>Eubacteriales</taxon>
        <taxon>Clostridiaceae</taxon>
        <taxon>Clostridium</taxon>
    </lineage>
</organism>
<comment type="caution">
    <text evidence="3">The sequence shown here is derived from an EMBL/GenBank/DDBJ whole genome shotgun (WGS) entry which is preliminary data.</text>
</comment>
<accession>A0A2S7FBM9</accession>
<dbReference type="AlphaFoldDB" id="A0A2S7FBM9"/>
<evidence type="ECO:0000313" key="3">
    <source>
        <dbReference type="EMBL" id="PPV15446.1"/>
    </source>
</evidence>
<dbReference type="Gene3D" id="1.20.1280.250">
    <property type="match status" value="1"/>
</dbReference>
<dbReference type="InterPro" id="IPR038344">
    <property type="entry name" value="EF-G_N_sf"/>
</dbReference>
<evidence type="ECO:0000259" key="1">
    <source>
        <dbReference type="Pfam" id="PF07299"/>
    </source>
</evidence>
<dbReference type="GO" id="GO:0003746">
    <property type="term" value="F:translation elongation factor activity"/>
    <property type="evidence" value="ECO:0007669"/>
    <property type="project" value="UniProtKB-KW"/>
</dbReference>
<evidence type="ECO:0000313" key="4">
    <source>
        <dbReference type="Proteomes" id="UP000238081"/>
    </source>
</evidence>
<dbReference type="EMBL" id="LRDH01000099">
    <property type="protein sequence ID" value="PPV15446.1"/>
    <property type="molecule type" value="Genomic_DNA"/>
</dbReference>
<reference evidence="3 4" key="1">
    <citation type="submission" date="2016-01" db="EMBL/GenBank/DDBJ databases">
        <title>Characterization of the Clostridium difficile lineages that are prevalent in Hong Kong and China.</title>
        <authorList>
            <person name="Kwok J.S.-L."/>
            <person name="Lam W.-Y."/>
            <person name="Ip M."/>
            <person name="Chan T.-F."/>
            <person name="Hawkey P.M."/>
            <person name="Tsui S.K.-W."/>
        </authorList>
    </citation>
    <scope>NUCLEOTIDE SEQUENCE [LARGE SCALE GENOMIC DNA]</scope>
    <source>
        <strain evidence="3 4">300064</strain>
    </source>
</reference>
<dbReference type="InterPro" id="IPR032330">
    <property type="entry name" value="EF-G-binding_C"/>
</dbReference>
<feature type="domain" description="Elongation factor G-binding protein C-terminal treble-clef zinc-finger" evidence="2">
    <location>
        <begin position="97"/>
        <end position="208"/>
    </location>
</feature>
<keyword evidence="3" id="KW-0648">Protein biosynthesis</keyword>
<sequence>MEPFIKKHEYNFIKQCLFNLNNTFRGCIDNKIVETNKIYLQNKILNQFSNLSEDEKEILSINNINDPQHIDIYIKNLDKYVYGMAQISDSQISKLFKKEKKLKFPSLEARESKNSYLGWIDEATRKLFIIHNMAGKNIGMSCRIVNQNSNTSHICSFCNNAGSDAEIAFVSTVCKTNAKYGNYKSIGFSVCLDSQKCNNQITSLEKLEKILKEANNII</sequence>
<dbReference type="Pfam" id="PF07299">
    <property type="entry name" value="EF-G-binding_N"/>
    <property type="match status" value="1"/>
</dbReference>
<keyword evidence="3" id="KW-0251">Elongation factor</keyword>
<dbReference type="RefSeq" id="WP_043662679.1">
    <property type="nucleotide sequence ID" value="NZ_JSEG01000004.1"/>
</dbReference>
<gene>
    <name evidence="3" type="ORF">AWN73_11760</name>
</gene>